<keyword evidence="2" id="KW-0238">DNA-binding</keyword>
<sequence>MRSLPLFIFDPSCRASRYEARYLTRLQEYAPISEQLTDCERTISLRISLVARLQRKRFDMRARTMGMTLAQWRAIYAISRAQGATQRSIAEAMDVGDVTAGRLVDRLAEKGWIERRVDLDDRRVHRLYLTPAAGPLLEQLSMLGEDEQRNQLTGVSAQELARMSDVLDRMIANLEQADMPLLTPDHMAIE</sequence>
<feature type="domain" description="HTH marR-type" evidence="4">
    <location>
        <begin position="40"/>
        <end position="172"/>
    </location>
</feature>
<dbReference type="Proteomes" id="UP000052232">
    <property type="component" value="Unassembled WGS sequence"/>
</dbReference>
<dbReference type="PROSITE" id="PS01117">
    <property type="entry name" value="HTH_MARR_1"/>
    <property type="match status" value="1"/>
</dbReference>
<comment type="caution">
    <text evidence="5">The sequence shown here is derived from an EMBL/GenBank/DDBJ whole genome shotgun (WGS) entry which is preliminary data.</text>
</comment>
<keyword evidence="1" id="KW-0805">Transcription regulation</keyword>
<organism evidence="5 6">
    <name type="scientific">Sphingobium cupriresistens LL01</name>
    <dbReference type="NCBI Taxonomy" id="1420583"/>
    <lineage>
        <taxon>Bacteria</taxon>
        <taxon>Pseudomonadati</taxon>
        <taxon>Pseudomonadota</taxon>
        <taxon>Alphaproteobacteria</taxon>
        <taxon>Sphingomonadales</taxon>
        <taxon>Sphingomonadaceae</taxon>
        <taxon>Sphingobium</taxon>
    </lineage>
</organism>
<dbReference type="InterPro" id="IPR036388">
    <property type="entry name" value="WH-like_DNA-bd_sf"/>
</dbReference>
<dbReference type="SUPFAM" id="SSF46785">
    <property type="entry name" value="Winged helix' DNA-binding domain"/>
    <property type="match status" value="1"/>
</dbReference>
<proteinExistence type="predicted"/>
<evidence type="ECO:0000256" key="3">
    <source>
        <dbReference type="ARBA" id="ARBA00023163"/>
    </source>
</evidence>
<dbReference type="PROSITE" id="PS50995">
    <property type="entry name" value="HTH_MARR_2"/>
    <property type="match status" value="1"/>
</dbReference>
<evidence type="ECO:0000259" key="4">
    <source>
        <dbReference type="PROSITE" id="PS50995"/>
    </source>
</evidence>
<evidence type="ECO:0000313" key="5">
    <source>
        <dbReference type="EMBL" id="KMS53287.1"/>
    </source>
</evidence>
<dbReference type="PRINTS" id="PR00598">
    <property type="entry name" value="HTHMARR"/>
</dbReference>
<keyword evidence="6" id="KW-1185">Reference proteome</keyword>
<evidence type="ECO:0000313" key="6">
    <source>
        <dbReference type="Proteomes" id="UP000052232"/>
    </source>
</evidence>
<dbReference type="GO" id="GO:0003677">
    <property type="term" value="F:DNA binding"/>
    <property type="evidence" value="ECO:0007669"/>
    <property type="project" value="UniProtKB-KW"/>
</dbReference>
<gene>
    <name evidence="5" type="ORF">V473_20255</name>
</gene>
<dbReference type="AlphaFoldDB" id="A0A0J7XNN5"/>
<dbReference type="PANTHER" id="PTHR42756">
    <property type="entry name" value="TRANSCRIPTIONAL REGULATOR, MARR"/>
    <property type="match status" value="1"/>
</dbReference>
<dbReference type="InterPro" id="IPR036390">
    <property type="entry name" value="WH_DNA-bd_sf"/>
</dbReference>
<dbReference type="GO" id="GO:0003700">
    <property type="term" value="F:DNA-binding transcription factor activity"/>
    <property type="evidence" value="ECO:0007669"/>
    <property type="project" value="InterPro"/>
</dbReference>
<dbReference type="STRING" id="1420583.V473_20255"/>
<evidence type="ECO:0000256" key="1">
    <source>
        <dbReference type="ARBA" id="ARBA00023015"/>
    </source>
</evidence>
<name>A0A0J7XNN5_9SPHN</name>
<dbReference type="SMART" id="SM00347">
    <property type="entry name" value="HTH_MARR"/>
    <property type="match status" value="1"/>
</dbReference>
<dbReference type="InterPro" id="IPR000835">
    <property type="entry name" value="HTH_MarR-typ"/>
</dbReference>
<dbReference type="EMBL" id="JACT01000005">
    <property type="protein sequence ID" value="KMS53287.1"/>
    <property type="molecule type" value="Genomic_DNA"/>
</dbReference>
<dbReference type="PATRIC" id="fig|1420583.3.peg.3860"/>
<protein>
    <submittedName>
        <fullName evidence="5">Transcriptional regulator</fullName>
    </submittedName>
</protein>
<evidence type="ECO:0000256" key="2">
    <source>
        <dbReference type="ARBA" id="ARBA00023125"/>
    </source>
</evidence>
<keyword evidence="3" id="KW-0804">Transcription</keyword>
<dbReference type="InterPro" id="IPR023187">
    <property type="entry name" value="Tscrpt_reg_MarR-type_CS"/>
</dbReference>
<dbReference type="Pfam" id="PF12802">
    <property type="entry name" value="MarR_2"/>
    <property type="match status" value="1"/>
</dbReference>
<reference evidence="5 6" key="1">
    <citation type="journal article" date="2015" name="G3 (Bethesda)">
        <title>Insights into Ongoing Evolution of the Hexachlorocyclohexane Catabolic Pathway from Comparative Genomics of Ten Sphingomonadaceae Strains.</title>
        <authorList>
            <person name="Pearce S.L."/>
            <person name="Oakeshott J.G."/>
            <person name="Pandey G."/>
        </authorList>
    </citation>
    <scope>NUCLEOTIDE SEQUENCE [LARGE SCALE GENOMIC DNA]</scope>
    <source>
        <strain evidence="5 6">LL01</strain>
    </source>
</reference>
<dbReference type="Gene3D" id="1.10.10.10">
    <property type="entry name" value="Winged helix-like DNA-binding domain superfamily/Winged helix DNA-binding domain"/>
    <property type="match status" value="1"/>
</dbReference>
<dbReference type="PANTHER" id="PTHR42756:SF1">
    <property type="entry name" value="TRANSCRIPTIONAL REPRESSOR OF EMRAB OPERON"/>
    <property type="match status" value="1"/>
</dbReference>
<accession>A0A0J7XNN5</accession>